<name>A0A3D8J227_9HELI</name>
<feature type="transmembrane region" description="Helical" evidence="1">
    <location>
        <begin position="65"/>
        <end position="83"/>
    </location>
</feature>
<keyword evidence="1" id="KW-0472">Membrane</keyword>
<reference evidence="2 3" key="1">
    <citation type="submission" date="2018-04" db="EMBL/GenBank/DDBJ databases">
        <title>Novel Campyloabacter and Helicobacter Species and Strains.</title>
        <authorList>
            <person name="Mannion A.J."/>
            <person name="Shen Z."/>
            <person name="Fox J.G."/>
        </authorList>
    </citation>
    <scope>NUCLEOTIDE SEQUENCE [LARGE SCALE GENOMIC DNA]</scope>
    <source>
        <strain evidence="2 3">MIT 97-5075</strain>
    </source>
</reference>
<feature type="transmembrane region" description="Helical" evidence="1">
    <location>
        <begin position="37"/>
        <end position="59"/>
    </location>
</feature>
<feature type="transmembrane region" description="Helical" evidence="1">
    <location>
        <begin position="126"/>
        <end position="155"/>
    </location>
</feature>
<organism evidence="2 3">
    <name type="scientific">Helicobacter aurati</name>
    <dbReference type="NCBI Taxonomy" id="137778"/>
    <lineage>
        <taxon>Bacteria</taxon>
        <taxon>Pseudomonadati</taxon>
        <taxon>Campylobacterota</taxon>
        <taxon>Epsilonproteobacteria</taxon>
        <taxon>Campylobacterales</taxon>
        <taxon>Helicobacteraceae</taxon>
        <taxon>Helicobacter</taxon>
    </lineage>
</organism>
<dbReference type="AlphaFoldDB" id="A0A3D8J227"/>
<evidence type="ECO:0000256" key="1">
    <source>
        <dbReference type="SAM" id="Phobius"/>
    </source>
</evidence>
<comment type="caution">
    <text evidence="2">The sequence shown here is derived from an EMBL/GenBank/DDBJ whole genome shotgun (WGS) entry which is preliminary data.</text>
</comment>
<gene>
    <name evidence="2" type="ORF">CQA66_06300</name>
</gene>
<sequence length="193" mass="21962">MVIYALIVYALMSVAIVLSCVTFYKPSFYFYSPLLKIAFSCGIFALCLFPLSFSISSFFYVFFDIPSFSILILSIVSIVRFFLPSIRLMIGYRGFIALFAAWFFLSLNSLDIWVCGYVGLSDEILVATWIIALIYCIDRLCAVMLLIACMLWLLFPNMTDIYDGLFDPIVAIFGFCMQTISPSKAVFMKFSRV</sequence>
<accession>A0A3D8J227</accession>
<protein>
    <submittedName>
        <fullName evidence="2">Uncharacterized protein</fullName>
    </submittedName>
</protein>
<keyword evidence="1" id="KW-0812">Transmembrane</keyword>
<dbReference type="OrthoDB" id="5329696at2"/>
<evidence type="ECO:0000313" key="3">
    <source>
        <dbReference type="Proteomes" id="UP000256424"/>
    </source>
</evidence>
<keyword evidence="1" id="KW-1133">Transmembrane helix</keyword>
<dbReference type="Proteomes" id="UP000256424">
    <property type="component" value="Unassembled WGS sequence"/>
</dbReference>
<evidence type="ECO:0000313" key="2">
    <source>
        <dbReference type="EMBL" id="RDU71567.1"/>
    </source>
</evidence>
<dbReference type="RefSeq" id="WP_104763290.1">
    <property type="nucleotide sequence ID" value="NZ_FZPM01000018.1"/>
</dbReference>
<feature type="transmembrane region" description="Helical" evidence="1">
    <location>
        <begin position="95"/>
        <end position="120"/>
    </location>
</feature>
<proteinExistence type="predicted"/>
<dbReference type="EMBL" id="NXLW01000011">
    <property type="protein sequence ID" value="RDU71567.1"/>
    <property type="molecule type" value="Genomic_DNA"/>
</dbReference>
<keyword evidence="3" id="KW-1185">Reference proteome</keyword>
<feature type="transmembrane region" description="Helical" evidence="1">
    <location>
        <begin position="6"/>
        <end position="25"/>
    </location>
</feature>